<dbReference type="KEGG" id="fll:EI427_14035"/>
<proteinExistence type="predicted"/>
<dbReference type="Gene3D" id="3.40.50.12170">
    <property type="entry name" value="Uncharacterised protein PF07075, DUF1343"/>
    <property type="match status" value="1"/>
</dbReference>
<dbReference type="EMBL" id="CP034562">
    <property type="protein sequence ID" value="AZQ63318.1"/>
    <property type="molecule type" value="Genomic_DNA"/>
</dbReference>
<protein>
    <submittedName>
        <fullName evidence="3">DUF1343 domain-containing protein</fullName>
    </submittedName>
</protein>
<dbReference type="InterPro" id="IPR048502">
    <property type="entry name" value="NamZ_N"/>
</dbReference>
<gene>
    <name evidence="3" type="ORF">EI427_14035</name>
</gene>
<dbReference type="Gene3D" id="3.90.1150.140">
    <property type="match status" value="1"/>
</dbReference>
<feature type="domain" description="Peptidoglycan beta-N-acetylmuramidase NamZ N-terminal" evidence="1">
    <location>
        <begin position="61"/>
        <end position="265"/>
    </location>
</feature>
<reference evidence="3 4" key="1">
    <citation type="submission" date="2018-12" db="EMBL/GenBank/DDBJ databases">
        <title>Flammeovirga pectinis sp. nov., isolated from the gut of the Korean scallop, Patinopecten yessoensis.</title>
        <authorList>
            <person name="Bae J.-W."/>
            <person name="Jeong Y.-S."/>
            <person name="Kang W."/>
        </authorList>
    </citation>
    <scope>NUCLEOTIDE SEQUENCE [LARGE SCALE GENOMIC DNA]</scope>
    <source>
        <strain evidence="3 4">L12M1</strain>
    </source>
</reference>
<dbReference type="Pfam" id="PF07075">
    <property type="entry name" value="NamZ_N"/>
    <property type="match status" value="1"/>
</dbReference>
<dbReference type="PANTHER" id="PTHR42915">
    <property type="entry name" value="HYPOTHETICAL 460 KDA PROTEIN IN FEUA-SIGW INTERGENIC REGION [PRECURSOR]"/>
    <property type="match status" value="1"/>
</dbReference>
<organism evidence="3 4">
    <name type="scientific">Flammeovirga pectinis</name>
    <dbReference type="NCBI Taxonomy" id="2494373"/>
    <lineage>
        <taxon>Bacteria</taxon>
        <taxon>Pseudomonadati</taxon>
        <taxon>Bacteroidota</taxon>
        <taxon>Cytophagia</taxon>
        <taxon>Cytophagales</taxon>
        <taxon>Flammeovirgaceae</taxon>
        <taxon>Flammeovirga</taxon>
    </lineage>
</organism>
<dbReference type="GO" id="GO:0033922">
    <property type="term" value="F:peptidoglycan beta-N-acetylmuramidase activity"/>
    <property type="evidence" value="ECO:0007669"/>
    <property type="project" value="InterPro"/>
</dbReference>
<accession>A0A3Q9FQ08</accession>
<dbReference type="Pfam" id="PF20732">
    <property type="entry name" value="NamZ_C"/>
    <property type="match status" value="1"/>
</dbReference>
<dbReference type="InterPro" id="IPR008302">
    <property type="entry name" value="NamZ"/>
</dbReference>
<dbReference type="RefSeq" id="WP_126615691.1">
    <property type="nucleotide sequence ID" value="NZ_CP034562.1"/>
</dbReference>
<evidence type="ECO:0000259" key="1">
    <source>
        <dbReference type="Pfam" id="PF07075"/>
    </source>
</evidence>
<dbReference type="AlphaFoldDB" id="A0A3Q9FQ08"/>
<dbReference type="OrthoDB" id="9801061at2"/>
<dbReference type="PANTHER" id="PTHR42915:SF1">
    <property type="entry name" value="PEPTIDOGLYCAN BETA-N-ACETYLMURAMIDASE NAMZ"/>
    <property type="match status" value="1"/>
</dbReference>
<evidence type="ECO:0000313" key="3">
    <source>
        <dbReference type="EMBL" id="AZQ63318.1"/>
    </source>
</evidence>
<name>A0A3Q9FQ08_9BACT</name>
<dbReference type="Proteomes" id="UP000267268">
    <property type="component" value="Chromosome 1"/>
</dbReference>
<keyword evidence="4" id="KW-1185">Reference proteome</keyword>
<sequence>MNIITKKVDYSSLLVRYSVLTLLLFFTFILSSEANDSIPTVKVGIEVLRDKNFKSLEGKRVGLVTNPTGVDHNFTSTIDILHQAPNVQLTALYGPEHGARGDTDAGAHVNSYIDKITGLTVYSLYGKTRKPTPEMLQNVDVIVYDIQDIGVRSYTFISTLGLVMEAAAENNKEVIVLDRPNPLGGNKIEGNIVEPNFFSFVSQFPIPYIYGMTVGELAYMMNYEGWLKNKAQCKLSVVPMKGWKRNMRFKDTGREWVPTSPHIPFQEIAELYPATGIIGELEASFIGIGYTLPFSLLGAEWIDGLKYAEALNKLNLDGVHFRPISFTPYYKDKKGMKLHGVQVYITNFSTVRLSEIQFQALAVHHQLYPNKDLFKGKENRFGMFDKVCGSDQIRTRFTQNYTFDSIKDYWRKDEVAFKKKSTVYYMYR</sequence>
<dbReference type="PIRSF" id="PIRSF016719">
    <property type="entry name" value="UCP016719"/>
    <property type="match status" value="1"/>
</dbReference>
<evidence type="ECO:0000313" key="4">
    <source>
        <dbReference type="Proteomes" id="UP000267268"/>
    </source>
</evidence>
<evidence type="ECO:0000259" key="2">
    <source>
        <dbReference type="Pfam" id="PF20732"/>
    </source>
</evidence>
<feature type="domain" description="Peptidoglycan beta-N-acetylmuramidase NamZ C-terminal" evidence="2">
    <location>
        <begin position="271"/>
        <end position="427"/>
    </location>
</feature>
<dbReference type="InterPro" id="IPR048503">
    <property type="entry name" value="NamZ_C"/>
</dbReference>